<proteinExistence type="predicted"/>
<evidence type="ECO:0000313" key="2">
    <source>
        <dbReference type="Proteomes" id="UP001239111"/>
    </source>
</evidence>
<dbReference type="EMBL" id="CM056742">
    <property type="protein sequence ID" value="KAJ8677881.1"/>
    <property type="molecule type" value="Genomic_DNA"/>
</dbReference>
<gene>
    <name evidence="1" type="ORF">QAD02_013668</name>
</gene>
<comment type="caution">
    <text evidence="1">The sequence shown here is derived from an EMBL/GenBank/DDBJ whole genome shotgun (WGS) entry which is preliminary data.</text>
</comment>
<keyword evidence="2" id="KW-1185">Reference proteome</keyword>
<protein>
    <submittedName>
        <fullName evidence="1">Uncharacterized protein</fullName>
    </submittedName>
</protein>
<accession>A0ACC2P493</accession>
<sequence length="760" mass="86926">MSRLETMASPDGSPNDRPGCQPKFFVVYYLDTKLTKKEAKRTVTLDDVKNYVGKEQIFYDVAFKTNGDDIVYKAAQVMAEGETAEEAERKYDDKRPSRTTLDLSVVEDIIEKRTSTPVSSKYDIKMKNNLKDMFEPYFEDDGEKMSEDEGSGSSWEKSRNELKSCGAGSPTDDCSERTDDSDHGKKHNKKNKKKIKKKQRRRSQSESDEPDKGKKKKHSKGQVKDKQKLRKVTDDDRALIKEVQAKHRLNFGDEKGESPPENLQSWQDKLIQLVMSAPDKEAAIARLHASVNQKVQENENQNNDHPQESGEFNPRAGPSSMTEWEPWDSLGQSDDTMDGVAPLADDGGNGELGMNPQPNSTNDDVHKNDSANSEDKWKSPMKRQNSDALIESDDFPINRETSKKSKGMVGAPRSKMMPTIESETQDQVNESVDTTNDINEKSAVDNQTNSSTKHVDTRNPSSKPHNDKFAIMRRREENHQMKEKNNREKKRDCMESDEGSRKRQKFEERRTEKHKKKLKNACYKKKSQRSKKVKKQKKEVKKAEPTKFDVDYFTREEKECMAEAEKTLRQENESRENFSKFPVDIEGHDEPVWMFHLCFGIVIKLDAWNNCCAGTPEKFMYELCKCVWTTEELGNRTLDLARAKNIPGRSPRKRLSPLKWACVKKSYHHHVKKTVKKKRRPQYLDYTYWRPAVRRAINKCLTDVKETIATRSTEGVAEERTPVEVVASTSGSTGYRSGAETDADESYSSDSSNSSSSDSE</sequence>
<organism evidence="1 2">
    <name type="scientific">Eretmocerus hayati</name>
    <dbReference type="NCBI Taxonomy" id="131215"/>
    <lineage>
        <taxon>Eukaryota</taxon>
        <taxon>Metazoa</taxon>
        <taxon>Ecdysozoa</taxon>
        <taxon>Arthropoda</taxon>
        <taxon>Hexapoda</taxon>
        <taxon>Insecta</taxon>
        <taxon>Pterygota</taxon>
        <taxon>Neoptera</taxon>
        <taxon>Endopterygota</taxon>
        <taxon>Hymenoptera</taxon>
        <taxon>Apocrita</taxon>
        <taxon>Proctotrupomorpha</taxon>
        <taxon>Chalcidoidea</taxon>
        <taxon>Aphelinidae</taxon>
        <taxon>Aphelininae</taxon>
        <taxon>Eretmocerus</taxon>
    </lineage>
</organism>
<reference evidence="1" key="1">
    <citation type="submission" date="2023-04" db="EMBL/GenBank/DDBJ databases">
        <title>A chromosome-level genome assembly of the parasitoid wasp Eretmocerus hayati.</title>
        <authorList>
            <person name="Zhong Y."/>
            <person name="Liu S."/>
            <person name="Liu Y."/>
        </authorList>
    </citation>
    <scope>NUCLEOTIDE SEQUENCE</scope>
    <source>
        <strain evidence="1">ZJU_SS_LIU_2023</strain>
    </source>
</reference>
<name>A0ACC2P493_9HYME</name>
<evidence type="ECO:0000313" key="1">
    <source>
        <dbReference type="EMBL" id="KAJ8677881.1"/>
    </source>
</evidence>
<dbReference type="Proteomes" id="UP001239111">
    <property type="component" value="Chromosome 2"/>
</dbReference>